<gene>
    <name evidence="1" type="ORF">PYW08_007875</name>
</gene>
<evidence type="ECO:0000313" key="2">
    <source>
        <dbReference type="Proteomes" id="UP001231649"/>
    </source>
</evidence>
<keyword evidence="2" id="KW-1185">Reference proteome</keyword>
<evidence type="ECO:0000313" key="1">
    <source>
        <dbReference type="EMBL" id="KAJ8714255.1"/>
    </source>
</evidence>
<reference evidence="1" key="1">
    <citation type="submission" date="2023-03" db="EMBL/GenBank/DDBJ databases">
        <title>Chromosome-level genomes of two armyworms, Mythimna separata and Mythimna loreyi, provide insights into the biosynthesis and reception of sex pheromones.</title>
        <authorList>
            <person name="Zhao H."/>
        </authorList>
    </citation>
    <scope>NUCLEOTIDE SEQUENCE</scope>
    <source>
        <strain evidence="1">BeijingLab</strain>
    </source>
</reference>
<proteinExistence type="predicted"/>
<comment type="caution">
    <text evidence="1">The sequence shown here is derived from an EMBL/GenBank/DDBJ whole genome shotgun (WGS) entry which is preliminary data.</text>
</comment>
<name>A0ACC2QE41_9NEOP</name>
<dbReference type="Proteomes" id="UP001231649">
    <property type="component" value="Chromosome 20"/>
</dbReference>
<dbReference type="EMBL" id="CM056796">
    <property type="protein sequence ID" value="KAJ8714255.1"/>
    <property type="molecule type" value="Genomic_DNA"/>
</dbReference>
<accession>A0ACC2QE41</accession>
<protein>
    <submittedName>
        <fullName evidence="1">Uncharacterized protein</fullName>
    </submittedName>
</protein>
<sequence>MKIVIFGSTGMTGLCAVAAALKKGYSVRAFVRDPKKLPEEYKDKVEIFQGNVLEPDSVADAIDGMDGVVVALGTGHDMPACLAPTSDLSEGTKNILDSMRAKNVKPVSVCLSAFLLFEPEKVPKMFVELTKDHKRMWDALKDSPLNWIAVFPPHIDDTPSSEITVVTNCKQSPGRIISKWDLGAFLVDSLTEPKYYKTDIGICNKPAPST</sequence>
<organism evidence="1 2">
    <name type="scientific">Mythimna loreyi</name>
    <dbReference type="NCBI Taxonomy" id="667449"/>
    <lineage>
        <taxon>Eukaryota</taxon>
        <taxon>Metazoa</taxon>
        <taxon>Ecdysozoa</taxon>
        <taxon>Arthropoda</taxon>
        <taxon>Hexapoda</taxon>
        <taxon>Insecta</taxon>
        <taxon>Pterygota</taxon>
        <taxon>Neoptera</taxon>
        <taxon>Endopterygota</taxon>
        <taxon>Lepidoptera</taxon>
        <taxon>Glossata</taxon>
        <taxon>Ditrysia</taxon>
        <taxon>Noctuoidea</taxon>
        <taxon>Noctuidae</taxon>
        <taxon>Noctuinae</taxon>
        <taxon>Hadenini</taxon>
        <taxon>Mythimna</taxon>
    </lineage>
</organism>